<evidence type="ECO:0000313" key="1">
    <source>
        <dbReference type="EMBL" id="KRM32851.1"/>
    </source>
</evidence>
<name>A0A0R1Y0P7_9LACO</name>
<dbReference type="PATRIC" id="fig|1423734.3.peg.133"/>
<organism evidence="1 2">
    <name type="scientific">Agrilactobacillus composti DSM 18527 = JCM 14202</name>
    <dbReference type="NCBI Taxonomy" id="1423734"/>
    <lineage>
        <taxon>Bacteria</taxon>
        <taxon>Bacillati</taxon>
        <taxon>Bacillota</taxon>
        <taxon>Bacilli</taxon>
        <taxon>Lactobacillales</taxon>
        <taxon>Lactobacillaceae</taxon>
        <taxon>Agrilactobacillus</taxon>
    </lineage>
</organism>
<dbReference type="AlphaFoldDB" id="A0A0R1Y0P7"/>
<dbReference type="EMBL" id="AZGA01000065">
    <property type="protein sequence ID" value="KRM32851.1"/>
    <property type="molecule type" value="Genomic_DNA"/>
</dbReference>
<comment type="caution">
    <text evidence="1">The sequence shown here is derived from an EMBL/GenBank/DDBJ whole genome shotgun (WGS) entry which is preliminary data.</text>
</comment>
<proteinExistence type="predicted"/>
<evidence type="ECO:0008006" key="3">
    <source>
        <dbReference type="Google" id="ProtNLM"/>
    </source>
</evidence>
<gene>
    <name evidence="1" type="ORF">FC83_GL000133</name>
</gene>
<reference evidence="1 2" key="1">
    <citation type="journal article" date="2015" name="Genome Announc.">
        <title>Expanding the biotechnology potential of lactobacilli through comparative genomics of 213 strains and associated genera.</title>
        <authorList>
            <person name="Sun Z."/>
            <person name="Harris H.M."/>
            <person name="McCann A."/>
            <person name="Guo C."/>
            <person name="Argimon S."/>
            <person name="Zhang W."/>
            <person name="Yang X."/>
            <person name="Jeffery I.B."/>
            <person name="Cooney J.C."/>
            <person name="Kagawa T.F."/>
            <person name="Liu W."/>
            <person name="Song Y."/>
            <person name="Salvetti E."/>
            <person name="Wrobel A."/>
            <person name="Rasinkangas P."/>
            <person name="Parkhill J."/>
            <person name="Rea M.C."/>
            <person name="O'Sullivan O."/>
            <person name="Ritari J."/>
            <person name="Douillard F.P."/>
            <person name="Paul Ross R."/>
            <person name="Yang R."/>
            <person name="Briner A.E."/>
            <person name="Felis G.E."/>
            <person name="de Vos W.M."/>
            <person name="Barrangou R."/>
            <person name="Klaenhammer T.R."/>
            <person name="Caufield P.W."/>
            <person name="Cui Y."/>
            <person name="Zhang H."/>
            <person name="O'Toole P.W."/>
        </authorList>
    </citation>
    <scope>NUCLEOTIDE SEQUENCE [LARGE SCALE GENOMIC DNA]</scope>
    <source>
        <strain evidence="1 2">DSM 18527</strain>
    </source>
</reference>
<sequence length="237" mass="26195">MDLWFLYSIIGGVVLKKKTISFIGLAVTALLLSLMPVQTTAAANNDVIFTIRDSSFLTLTSSKYQDLVQHKLDSANVAVKDSFVPGLTVWQFSNSYSGYWSLPSEDPWGIGFANKIYEVGPNLFLSVKQTLQIPVGKITRDGLGVYSGSSALDNTPWQIAWFSKYTATVQNDGPVAIWQSPAYQTPVQWVNPGESYNINQAYFSYDSGLWFDIGANQWIPAFYLNGNLGNASVNSWS</sequence>
<protein>
    <recommendedName>
        <fullName evidence="3">Surface layer protein A domain-containing protein</fullName>
    </recommendedName>
</protein>
<accession>A0A0R1Y0P7</accession>
<keyword evidence="2" id="KW-1185">Reference proteome</keyword>
<evidence type="ECO:0000313" key="2">
    <source>
        <dbReference type="Proteomes" id="UP000051236"/>
    </source>
</evidence>
<dbReference type="Proteomes" id="UP000051236">
    <property type="component" value="Unassembled WGS sequence"/>
</dbReference>